<dbReference type="EMBL" id="CP097332">
    <property type="protein sequence ID" value="UQX88966.1"/>
    <property type="molecule type" value="Genomic_DNA"/>
</dbReference>
<evidence type="ECO:0000256" key="3">
    <source>
        <dbReference type="ARBA" id="ARBA00011048"/>
    </source>
</evidence>
<dbReference type="CDD" id="cd02803">
    <property type="entry name" value="OYE_like_FMN_family"/>
    <property type="match status" value="1"/>
</dbReference>
<keyword evidence="13" id="KW-1185">Reference proteome</keyword>
<dbReference type="RefSeq" id="WP_249772862.1">
    <property type="nucleotide sequence ID" value="NZ_CP097332.1"/>
</dbReference>
<comment type="cofactor">
    <cofactor evidence="1">
        <name>FMN</name>
        <dbReference type="ChEBI" id="CHEBI:58210"/>
    </cofactor>
</comment>
<evidence type="ECO:0000313" key="13">
    <source>
        <dbReference type="Proteomes" id="UP001056336"/>
    </source>
</evidence>
<feature type="domain" description="FAD/NAD(P)-binding" evidence="11">
    <location>
        <begin position="410"/>
        <end position="654"/>
    </location>
</feature>
<sequence length="687" mass="75219">MTAISEPRRMPGAEQFPHLFSELKIRNDTLKNRIIFPPTCPSWVSSPQTARFNELAVPYYGERASGGAGLIIIGGTHVTESSIAAPLAQPGLWEDAQIEGFAKVAHEVHRHGTKLAVQLRHTGVRGFPGYKMDPTYDINSSWYTLAPSQVPLGEFPGGSTPKEMSDAEIEEVLDAHGSAARRAMEAGLDGIEFHLSHGYLSWQFLSPLYNKRTDKWGGSYENRLRFCIEAMRRMREAIGDRPFIGFRINSTSLWPGDLEEDEVQQIVQDLLAATDVDFVDVSVGVHHQWIHAPMHFEGGWERQYAQGIKAVSNKPVFMVGRITTPEVAEELLASGAADGIGLARQMFADPDWGLKVAEGRSEDIRKCVAANHCWKSVSKGQRVQCVYNPTMGREVQWGKGKDVLAKEPKRIVVVGAGPSGLEFARVASARGHHVLVCERSEQIGGHVLLQSKLPGREKFGEIATWLGAQAQKGGAEIRLGVDVSAEKLGEIVRDFQADHVVVATGSRVCRDGFQGWTADSLPGVESQRCYGWDEVAMGDVTPTGDVVVIDDQADLVGPLIAVHLAKNGARSVRLVTRWPMVGMETIADAYFEWIIPQVYEHNVALSVDHFVKSIGPRSATLYNIYAPDKVVEVPADAVVMVTARQSNNALADAARALPVTVEVIGDAVAPRSTYEAVFEGHRQARAI</sequence>
<dbReference type="Gene3D" id="3.20.20.70">
    <property type="entry name" value="Aldolase class I"/>
    <property type="match status" value="1"/>
</dbReference>
<gene>
    <name evidence="12" type="ORF">M6D93_02960</name>
</gene>
<keyword evidence="4" id="KW-0285">Flavoprotein</keyword>
<reference evidence="12" key="1">
    <citation type="journal article" date="2018" name="Int. J. Syst. Evol. Microbiol.">
        <title>Jatrophihabitans telluris sp. nov., isolated from sediment soil of lava forest wetlands and the emended description of the genus Jatrophihabitans.</title>
        <authorList>
            <person name="Lee K.C."/>
            <person name="Suh M.K."/>
            <person name="Eom M.K."/>
            <person name="Kim K.K."/>
            <person name="Kim J.S."/>
            <person name="Kim D.S."/>
            <person name="Ko S.H."/>
            <person name="Shin Y.K."/>
            <person name="Lee J.S."/>
        </authorList>
    </citation>
    <scope>NUCLEOTIDE SEQUENCE</scope>
    <source>
        <strain evidence="12">N237</strain>
    </source>
</reference>
<evidence type="ECO:0000256" key="4">
    <source>
        <dbReference type="ARBA" id="ARBA00022630"/>
    </source>
</evidence>
<dbReference type="Proteomes" id="UP001056336">
    <property type="component" value="Chromosome"/>
</dbReference>
<evidence type="ECO:0000256" key="7">
    <source>
        <dbReference type="ARBA" id="ARBA00023002"/>
    </source>
</evidence>
<dbReference type="Gene3D" id="3.40.50.720">
    <property type="entry name" value="NAD(P)-binding Rossmann-like Domain"/>
    <property type="match status" value="1"/>
</dbReference>
<proteinExistence type="inferred from homology"/>
<evidence type="ECO:0000256" key="1">
    <source>
        <dbReference type="ARBA" id="ARBA00001917"/>
    </source>
</evidence>
<evidence type="ECO:0000259" key="11">
    <source>
        <dbReference type="Pfam" id="PF07992"/>
    </source>
</evidence>
<evidence type="ECO:0000259" key="10">
    <source>
        <dbReference type="Pfam" id="PF00724"/>
    </source>
</evidence>
<keyword evidence="7" id="KW-0560">Oxidoreductase</keyword>
<accession>A0ABY4R1F5</accession>
<comment type="similarity">
    <text evidence="3">In the N-terminal section; belongs to the NADH:flavin oxidoreductase/NADH oxidase family.</text>
</comment>
<dbReference type="InterPro" id="IPR051793">
    <property type="entry name" value="NADH:flavin_oxidoreductase"/>
</dbReference>
<evidence type="ECO:0000256" key="8">
    <source>
        <dbReference type="ARBA" id="ARBA00023004"/>
    </source>
</evidence>
<evidence type="ECO:0000256" key="9">
    <source>
        <dbReference type="ARBA" id="ARBA00023014"/>
    </source>
</evidence>
<reference evidence="12" key="2">
    <citation type="submission" date="2022-05" db="EMBL/GenBank/DDBJ databases">
        <authorList>
            <person name="Kim J.-S."/>
            <person name="Lee K."/>
            <person name="Suh M."/>
            <person name="Eom M."/>
            <person name="Kim J.-S."/>
            <person name="Kim D.-S."/>
            <person name="Ko S.-H."/>
            <person name="Shin Y."/>
            <person name="Lee J.-S."/>
        </authorList>
    </citation>
    <scope>NUCLEOTIDE SEQUENCE</scope>
    <source>
        <strain evidence="12">N237</strain>
    </source>
</reference>
<dbReference type="PRINTS" id="PR00368">
    <property type="entry name" value="FADPNR"/>
</dbReference>
<dbReference type="Gene3D" id="3.50.50.60">
    <property type="entry name" value="FAD/NAD(P)-binding domain"/>
    <property type="match status" value="1"/>
</dbReference>
<keyword evidence="8" id="KW-0408">Iron</keyword>
<evidence type="ECO:0000313" key="12">
    <source>
        <dbReference type="EMBL" id="UQX88966.1"/>
    </source>
</evidence>
<evidence type="ECO:0000256" key="6">
    <source>
        <dbReference type="ARBA" id="ARBA00022723"/>
    </source>
</evidence>
<dbReference type="SUPFAM" id="SSF51971">
    <property type="entry name" value="Nucleotide-binding domain"/>
    <property type="match status" value="1"/>
</dbReference>
<dbReference type="InterPro" id="IPR013785">
    <property type="entry name" value="Aldolase_TIM"/>
</dbReference>
<dbReference type="InterPro" id="IPR023753">
    <property type="entry name" value="FAD/NAD-binding_dom"/>
</dbReference>
<protein>
    <submittedName>
        <fullName evidence="12">FAD-dependent oxidoreductase</fullName>
    </submittedName>
</protein>
<name>A0ABY4R1F5_9ACTN</name>
<comment type="cofactor">
    <cofactor evidence="2">
        <name>[4Fe-4S] cluster</name>
        <dbReference type="ChEBI" id="CHEBI:49883"/>
    </cofactor>
</comment>
<dbReference type="Pfam" id="PF07992">
    <property type="entry name" value="Pyr_redox_2"/>
    <property type="match status" value="1"/>
</dbReference>
<dbReference type="PANTHER" id="PTHR42917">
    <property type="entry name" value="2,4-DIENOYL-COA REDUCTASE"/>
    <property type="match status" value="1"/>
</dbReference>
<dbReference type="Pfam" id="PF00724">
    <property type="entry name" value="Oxidored_FMN"/>
    <property type="match status" value="1"/>
</dbReference>
<dbReference type="InterPro" id="IPR036188">
    <property type="entry name" value="FAD/NAD-bd_sf"/>
</dbReference>
<evidence type="ECO:0000256" key="2">
    <source>
        <dbReference type="ARBA" id="ARBA00001966"/>
    </source>
</evidence>
<keyword evidence="6" id="KW-0479">Metal-binding</keyword>
<keyword evidence="5" id="KW-0288">FMN</keyword>
<dbReference type="InterPro" id="IPR001155">
    <property type="entry name" value="OxRdtase_FMN_N"/>
</dbReference>
<keyword evidence="9" id="KW-0411">Iron-sulfur</keyword>
<evidence type="ECO:0000256" key="5">
    <source>
        <dbReference type="ARBA" id="ARBA00022643"/>
    </source>
</evidence>
<feature type="domain" description="NADH:flavin oxidoreductase/NADH oxidase N-terminal" evidence="10">
    <location>
        <begin position="19"/>
        <end position="362"/>
    </location>
</feature>
<dbReference type="SUPFAM" id="SSF51395">
    <property type="entry name" value="FMN-linked oxidoreductases"/>
    <property type="match status" value="1"/>
</dbReference>
<dbReference type="PANTHER" id="PTHR42917:SF2">
    <property type="entry name" value="2,4-DIENOYL-COA REDUCTASE [(2E)-ENOYL-COA-PRODUCING]"/>
    <property type="match status" value="1"/>
</dbReference>
<organism evidence="12 13">
    <name type="scientific">Jatrophihabitans telluris</name>
    <dbReference type="NCBI Taxonomy" id="2038343"/>
    <lineage>
        <taxon>Bacteria</taxon>
        <taxon>Bacillati</taxon>
        <taxon>Actinomycetota</taxon>
        <taxon>Actinomycetes</taxon>
        <taxon>Jatrophihabitantales</taxon>
        <taxon>Jatrophihabitantaceae</taxon>
        <taxon>Jatrophihabitans</taxon>
    </lineage>
</organism>